<dbReference type="OrthoDB" id="351139at2157"/>
<comment type="caution">
    <text evidence="2">The sequence shown here is derived from an EMBL/GenBank/DDBJ whole genome shotgun (WGS) entry which is preliminary data.</text>
</comment>
<protein>
    <submittedName>
        <fullName evidence="2">Helix-turn-helix transcriptional regulator</fullName>
    </submittedName>
</protein>
<organism evidence="2 3">
    <name type="scientific">Haloterrigena gelatinilytica</name>
    <dbReference type="NCBI Taxonomy" id="2741724"/>
    <lineage>
        <taxon>Archaea</taxon>
        <taxon>Methanobacteriati</taxon>
        <taxon>Methanobacteriota</taxon>
        <taxon>Stenosarchaea group</taxon>
        <taxon>Halobacteria</taxon>
        <taxon>Halobacteriales</taxon>
        <taxon>Natrialbaceae</taxon>
        <taxon>Haloterrigena</taxon>
    </lineage>
</organism>
<evidence type="ECO:0000259" key="1">
    <source>
        <dbReference type="SMART" id="SM00418"/>
    </source>
</evidence>
<dbReference type="PANTHER" id="PTHR38600">
    <property type="entry name" value="TRANSCRIPTIONAL REGULATORY PROTEIN"/>
    <property type="match status" value="1"/>
</dbReference>
<dbReference type="CDD" id="cd00090">
    <property type="entry name" value="HTH_ARSR"/>
    <property type="match status" value="1"/>
</dbReference>
<accession>A0A8J8GJE5</accession>
<dbReference type="Pfam" id="PF12840">
    <property type="entry name" value="HTH_20"/>
    <property type="match status" value="1"/>
</dbReference>
<dbReference type="PANTHER" id="PTHR38600:SF1">
    <property type="entry name" value="TRANSCRIPTIONAL REGULATORY PROTEIN"/>
    <property type="match status" value="1"/>
</dbReference>
<reference evidence="2" key="1">
    <citation type="submission" date="2020-06" db="EMBL/GenBank/DDBJ databases">
        <title>Haloterrigena sp. nov., an extremely halophilic archaeon isolated from a saline sediment.</title>
        <authorList>
            <person name="Liu B.-B."/>
        </authorList>
    </citation>
    <scope>NUCLEOTIDE SEQUENCE</scope>
    <source>
        <strain evidence="2">SYSU A121-1</strain>
    </source>
</reference>
<proteinExistence type="predicted"/>
<feature type="domain" description="HTH arsR-type" evidence="1">
    <location>
        <begin position="23"/>
        <end position="99"/>
    </location>
</feature>
<dbReference type="Proteomes" id="UP000728647">
    <property type="component" value="Unassembled WGS sequence"/>
</dbReference>
<evidence type="ECO:0000313" key="2">
    <source>
        <dbReference type="EMBL" id="NUB91103.1"/>
    </source>
</evidence>
<dbReference type="InterPro" id="IPR001845">
    <property type="entry name" value="HTH_ArsR_DNA-bd_dom"/>
</dbReference>
<dbReference type="InterPro" id="IPR036390">
    <property type="entry name" value="WH_DNA-bd_sf"/>
</dbReference>
<dbReference type="InterPro" id="IPR036388">
    <property type="entry name" value="WH-like_DNA-bd_sf"/>
</dbReference>
<gene>
    <name evidence="2" type="ORF">HT576_08725</name>
</gene>
<dbReference type="AlphaFoldDB" id="A0A8J8GJE5"/>
<dbReference type="GO" id="GO:0003700">
    <property type="term" value="F:DNA-binding transcription factor activity"/>
    <property type="evidence" value="ECO:0007669"/>
    <property type="project" value="InterPro"/>
</dbReference>
<dbReference type="InterPro" id="IPR011991">
    <property type="entry name" value="ArsR-like_HTH"/>
</dbReference>
<dbReference type="Gene3D" id="1.10.10.10">
    <property type="entry name" value="Winged helix-like DNA-binding domain superfamily/Winged helix DNA-binding domain"/>
    <property type="match status" value="1"/>
</dbReference>
<dbReference type="SMART" id="SM00418">
    <property type="entry name" value="HTH_ARSR"/>
    <property type="match status" value="1"/>
</dbReference>
<dbReference type="EMBL" id="JABURA010000001">
    <property type="protein sequence ID" value="NUB91103.1"/>
    <property type="molecule type" value="Genomic_DNA"/>
</dbReference>
<evidence type="ECO:0000313" key="3">
    <source>
        <dbReference type="Proteomes" id="UP000728647"/>
    </source>
</evidence>
<dbReference type="RefSeq" id="WP_174701771.1">
    <property type="nucleotide sequence ID" value="NZ_JABURA010000001.1"/>
</dbReference>
<name>A0A8J8GJE5_9EURY</name>
<sequence>MVDDGSDADLDKADVERWETLANLFTAVAHPVRVAILESLVVDEDRPLTEVADAFDYSRSAIQKHVETLERAEVMYRPEESGKTYALTPFGQYLGTLLVRDGDTLDEAMHRADEAENEAEEEFADVPLGDAAMKKAVAERKWELVGDNLEEELTGRISDIDEQR</sequence>
<dbReference type="SUPFAM" id="SSF46785">
    <property type="entry name" value="Winged helix' DNA-binding domain"/>
    <property type="match status" value="1"/>
</dbReference>